<sequence>MAILAGWLSKQAIPEAIIEERLLRMAAVLEQHGGERMMVLQPGAGLVTFADPLVGAVAQPRTALLDWLPGQQTFVYRRPLTGWHPLYYVQDWPEPGDLLFASEIKALLAAGVPCRLFLPALKAMLRYGFLPAPWTAFAGIEVVPAGSLLRWQQGRTLVSELHDYRLAFTDAADAERETASDVWMAALSELEQALRAQHERLLALPMSPLLVFTAGTGAAALSAELLSWAAQQEPGSTPLLQIATVAFPGQRGVYAAAEALAERLKAVSLAIRGVDAPEYWLATLSALEAPCAHTFPLALHQALHTARVESGGRLALLGLGARPLLAPPPSFSLVRQESGELLSCYSALLRGRPSTLQPDSDEERQLWMPEVARSLAEGPSWEETRHARRLVRKALALPQTWQRWRYLDLHLRLPDLLLQTAQQLAAFDQLILVAPFAQPELAAVLAALPPDNQRLKLAVSPSGESQPQIHLLATLVHSYYRSPGRGAWPATILLSAPVHSLAAELDRTATLSSVSRDLLAETLAPTALAQTGLFAPEAVAALKARSRGGRVPRELVLIFTTQLLCKLFGATL</sequence>
<dbReference type="SUPFAM" id="SSF56235">
    <property type="entry name" value="N-terminal nucleophile aminohydrolases (Ntn hydrolases)"/>
    <property type="match status" value="1"/>
</dbReference>
<accession>A0A455T840</accession>
<gene>
    <name evidence="1" type="ORF">KTA_38120</name>
</gene>
<proteinExistence type="predicted"/>
<dbReference type="AlphaFoldDB" id="A0A455T840"/>
<evidence type="ECO:0000313" key="1">
    <source>
        <dbReference type="EMBL" id="BBH95613.1"/>
    </source>
</evidence>
<dbReference type="InterPro" id="IPR029055">
    <property type="entry name" value="Ntn_hydrolases_N"/>
</dbReference>
<protein>
    <submittedName>
        <fullName evidence="1">Uncharacterized protein</fullName>
    </submittedName>
</protein>
<organism evidence="1">
    <name type="scientific">Thermogemmatispora argillosa</name>
    <dbReference type="NCBI Taxonomy" id="2045280"/>
    <lineage>
        <taxon>Bacteria</taxon>
        <taxon>Bacillati</taxon>
        <taxon>Chloroflexota</taxon>
        <taxon>Ktedonobacteria</taxon>
        <taxon>Thermogemmatisporales</taxon>
        <taxon>Thermogemmatisporaceae</taxon>
        <taxon>Thermogemmatispora</taxon>
    </lineage>
</organism>
<dbReference type="Gene3D" id="3.60.20.10">
    <property type="entry name" value="Glutamine Phosphoribosylpyrophosphate, subunit 1, domain 1"/>
    <property type="match status" value="1"/>
</dbReference>
<name>A0A455T840_9CHLR</name>
<dbReference type="EMBL" id="AP019377">
    <property type="protein sequence ID" value="BBH95613.1"/>
    <property type="molecule type" value="Genomic_DNA"/>
</dbReference>
<reference evidence="1" key="1">
    <citation type="submission" date="2018-12" db="EMBL/GenBank/DDBJ databases">
        <title>Novel natural products biosynthetic potential of the class Ktedonobacteria.</title>
        <authorList>
            <person name="Zheng Y."/>
            <person name="Saitou A."/>
            <person name="Wang C.M."/>
            <person name="Toyoda A."/>
            <person name="Minakuchi Y."/>
            <person name="Sekiguchi Y."/>
            <person name="Ueda K."/>
            <person name="Takano H."/>
            <person name="Sakai Y."/>
            <person name="Yokota A."/>
            <person name="Yabe S."/>
        </authorList>
    </citation>
    <scope>NUCLEOTIDE SEQUENCE</scope>
    <source>
        <strain evidence="1">A3-2</strain>
    </source>
</reference>